<dbReference type="PROSITE" id="PS00892">
    <property type="entry name" value="HIT_1"/>
    <property type="match status" value="1"/>
</dbReference>
<feature type="short sequence motif" description="Histidine triad motif" evidence="2 3">
    <location>
        <begin position="96"/>
        <end position="100"/>
    </location>
</feature>
<dbReference type="GO" id="GO:0009117">
    <property type="term" value="P:nucleotide metabolic process"/>
    <property type="evidence" value="ECO:0007669"/>
    <property type="project" value="TreeGrafter"/>
</dbReference>
<dbReference type="InterPro" id="IPR001310">
    <property type="entry name" value="Histidine_triad_HIT"/>
</dbReference>
<dbReference type="PROSITE" id="PS51084">
    <property type="entry name" value="HIT_2"/>
    <property type="match status" value="1"/>
</dbReference>
<gene>
    <name evidence="5" type="ORF">COV57_00090</name>
</gene>
<dbReference type="AlphaFoldDB" id="A0A2H0N8L5"/>
<dbReference type="Gene3D" id="3.30.428.10">
    <property type="entry name" value="HIT-like"/>
    <property type="match status" value="1"/>
</dbReference>
<dbReference type="GO" id="GO:0003824">
    <property type="term" value="F:catalytic activity"/>
    <property type="evidence" value="ECO:0007669"/>
    <property type="project" value="InterPro"/>
</dbReference>
<dbReference type="InterPro" id="IPR011146">
    <property type="entry name" value="HIT-like"/>
</dbReference>
<dbReference type="InterPro" id="IPR036265">
    <property type="entry name" value="HIT-like_sf"/>
</dbReference>
<dbReference type="EMBL" id="PCWO01000002">
    <property type="protein sequence ID" value="PIR05230.1"/>
    <property type="molecule type" value="Genomic_DNA"/>
</dbReference>
<evidence type="ECO:0000256" key="3">
    <source>
        <dbReference type="PROSITE-ProRule" id="PRU00464"/>
    </source>
</evidence>
<name>A0A2H0N8L5_9BACT</name>
<dbReference type="Proteomes" id="UP000229893">
    <property type="component" value="Unassembled WGS sequence"/>
</dbReference>
<comment type="caution">
    <text evidence="5">The sequence shown here is derived from an EMBL/GenBank/DDBJ whole genome shotgun (WGS) entry which is preliminary data.</text>
</comment>
<dbReference type="InterPro" id="IPR039384">
    <property type="entry name" value="HINT"/>
</dbReference>
<reference evidence="5 6" key="1">
    <citation type="submission" date="2017-09" db="EMBL/GenBank/DDBJ databases">
        <title>Depth-based differentiation of microbial function through sediment-hosted aquifers and enrichment of novel symbionts in the deep terrestrial subsurface.</title>
        <authorList>
            <person name="Probst A.J."/>
            <person name="Ladd B."/>
            <person name="Jarett J.K."/>
            <person name="Geller-Mcgrath D.E."/>
            <person name="Sieber C.M."/>
            <person name="Emerson J.B."/>
            <person name="Anantharaman K."/>
            <person name="Thomas B.C."/>
            <person name="Malmstrom R."/>
            <person name="Stieglmeier M."/>
            <person name="Klingl A."/>
            <person name="Woyke T."/>
            <person name="Ryan C.M."/>
            <person name="Banfield J.F."/>
        </authorList>
    </citation>
    <scope>NUCLEOTIDE SEQUENCE [LARGE SCALE GENOMIC DNA]</scope>
    <source>
        <strain evidence="5">CG11_big_fil_rev_8_21_14_0_20_35_14</strain>
    </source>
</reference>
<dbReference type="InterPro" id="IPR019808">
    <property type="entry name" value="Histidine_triad_CS"/>
</dbReference>
<dbReference type="PANTHER" id="PTHR46648:SF1">
    <property type="entry name" value="ADENOSINE 5'-MONOPHOSPHORAMIDASE HNT1"/>
    <property type="match status" value="1"/>
</dbReference>
<sequence>MDCLFCKIAQGEIKGGVVYEDEKVMALLDIQPRALGHTFVIPKEHYTTLLDLPDNLVESLFLAVKKVAEKVKETVLADGLTIGINQGRASGQEVDHLHIHIIPRFKGDRGGSMQSVVSNTPSEKERKIIREKLIL</sequence>
<evidence type="ECO:0000313" key="5">
    <source>
        <dbReference type="EMBL" id="PIR05230.1"/>
    </source>
</evidence>
<feature type="domain" description="HIT" evidence="4">
    <location>
        <begin position="4"/>
        <end position="111"/>
    </location>
</feature>
<dbReference type="PRINTS" id="PR00332">
    <property type="entry name" value="HISTRIAD"/>
</dbReference>
<feature type="active site" description="Tele-AMP-histidine intermediate" evidence="1">
    <location>
        <position position="98"/>
    </location>
</feature>
<proteinExistence type="predicted"/>
<accession>A0A2H0N8L5</accession>
<dbReference type="CDD" id="cd01277">
    <property type="entry name" value="HINT_subgroup"/>
    <property type="match status" value="1"/>
</dbReference>
<dbReference type="PANTHER" id="PTHR46648">
    <property type="entry name" value="HIT FAMILY PROTEIN 1"/>
    <property type="match status" value="1"/>
</dbReference>
<evidence type="ECO:0000256" key="1">
    <source>
        <dbReference type="PIRSR" id="PIRSR601310-1"/>
    </source>
</evidence>
<dbReference type="Pfam" id="PF01230">
    <property type="entry name" value="HIT"/>
    <property type="match status" value="1"/>
</dbReference>
<evidence type="ECO:0000256" key="2">
    <source>
        <dbReference type="PIRSR" id="PIRSR601310-3"/>
    </source>
</evidence>
<dbReference type="SUPFAM" id="SSF54197">
    <property type="entry name" value="HIT-like"/>
    <property type="match status" value="1"/>
</dbReference>
<evidence type="ECO:0000259" key="4">
    <source>
        <dbReference type="PROSITE" id="PS51084"/>
    </source>
</evidence>
<protein>
    <recommendedName>
        <fullName evidence="4">HIT domain-containing protein</fullName>
    </recommendedName>
</protein>
<organism evidence="5 6">
    <name type="scientific">Candidatus Liptonbacteria bacterium CG11_big_fil_rev_8_21_14_0_20_35_14</name>
    <dbReference type="NCBI Taxonomy" id="1974634"/>
    <lineage>
        <taxon>Bacteria</taxon>
        <taxon>Candidatus Liptoniibacteriota</taxon>
    </lineage>
</organism>
<evidence type="ECO:0000313" key="6">
    <source>
        <dbReference type="Proteomes" id="UP000229893"/>
    </source>
</evidence>